<dbReference type="PANTHER" id="PTHR10587:SF137">
    <property type="entry name" value="4-DEOXY-4-FORMAMIDO-L-ARABINOSE-PHOSPHOUNDECAPRENOL DEFORMYLASE ARND-RELATED"/>
    <property type="match status" value="1"/>
</dbReference>
<name>A0AAE9MU57_9VIBR</name>
<dbReference type="EMBL" id="CP050467">
    <property type="protein sequence ID" value="UTZ25396.1"/>
    <property type="molecule type" value="Genomic_DNA"/>
</dbReference>
<dbReference type="PANTHER" id="PTHR10587">
    <property type="entry name" value="GLYCOSYL TRANSFERASE-RELATED"/>
    <property type="match status" value="1"/>
</dbReference>
<gene>
    <name evidence="2" type="ORF">HB761_00755</name>
</gene>
<dbReference type="RefSeq" id="WP_255936688.1">
    <property type="nucleotide sequence ID" value="NZ_CP050467.1"/>
</dbReference>
<feature type="domain" description="NodB homology" evidence="1">
    <location>
        <begin position="24"/>
        <end position="204"/>
    </location>
</feature>
<proteinExistence type="predicted"/>
<organism evidence="2 3">
    <name type="scientific">Vibrio campbellii</name>
    <dbReference type="NCBI Taxonomy" id="680"/>
    <lineage>
        <taxon>Bacteria</taxon>
        <taxon>Pseudomonadati</taxon>
        <taxon>Pseudomonadota</taxon>
        <taxon>Gammaproteobacteria</taxon>
        <taxon>Vibrionales</taxon>
        <taxon>Vibrionaceae</taxon>
        <taxon>Vibrio</taxon>
    </lineage>
</organism>
<evidence type="ECO:0000313" key="3">
    <source>
        <dbReference type="Proteomes" id="UP001058687"/>
    </source>
</evidence>
<dbReference type="Gene3D" id="3.20.20.370">
    <property type="entry name" value="Glycoside hydrolase/deacetylase"/>
    <property type="match status" value="1"/>
</dbReference>
<dbReference type="CDD" id="cd10959">
    <property type="entry name" value="CE4_NodB_like_3"/>
    <property type="match status" value="1"/>
</dbReference>
<evidence type="ECO:0000313" key="2">
    <source>
        <dbReference type="EMBL" id="UTZ25396.1"/>
    </source>
</evidence>
<dbReference type="Pfam" id="PF01522">
    <property type="entry name" value="Polysacc_deac_1"/>
    <property type="match status" value="1"/>
</dbReference>
<dbReference type="AlphaFoldDB" id="A0AAE9MU57"/>
<accession>A0AAE9MU57</accession>
<reference evidence="2" key="1">
    <citation type="submission" date="2020-03" db="EMBL/GenBank/DDBJ databases">
        <title>Five strains of Vibrio campbellii isolated from Mariana Trench.</title>
        <authorList>
            <person name="Liang J."/>
            <person name="Zhang X.-H."/>
        </authorList>
    </citation>
    <scope>NUCLEOTIDE SEQUENCE</scope>
    <source>
        <strain evidence="2">LJC014</strain>
    </source>
</reference>
<dbReference type="Proteomes" id="UP001058687">
    <property type="component" value="Chromosome 1"/>
</dbReference>
<protein>
    <submittedName>
        <fullName evidence="2">Polysaccharide deacetylase family protein</fullName>
    </submittedName>
</protein>
<dbReference type="SUPFAM" id="SSF88713">
    <property type="entry name" value="Glycoside hydrolase/deacetylase"/>
    <property type="match status" value="1"/>
</dbReference>
<evidence type="ECO:0000259" key="1">
    <source>
        <dbReference type="PROSITE" id="PS51677"/>
    </source>
</evidence>
<dbReference type="InterPro" id="IPR011330">
    <property type="entry name" value="Glyco_hydro/deAcase_b/a-brl"/>
</dbReference>
<dbReference type="InterPro" id="IPR002509">
    <property type="entry name" value="NODB_dom"/>
</dbReference>
<dbReference type="GO" id="GO:0016810">
    <property type="term" value="F:hydrolase activity, acting on carbon-nitrogen (but not peptide) bonds"/>
    <property type="evidence" value="ECO:0007669"/>
    <property type="project" value="InterPro"/>
</dbReference>
<dbReference type="PROSITE" id="PS51677">
    <property type="entry name" value="NODB"/>
    <property type="match status" value="1"/>
</dbReference>
<dbReference type="InterPro" id="IPR050248">
    <property type="entry name" value="Polysacc_deacetylase_ArnD"/>
</dbReference>
<sequence length="229" mass="26302">MSKIKAMLKTFVPSFIAEYKTKQDGVLLTFDDGPHPVITPKILNFLDQHCLKAVFFIVGREAEKYPELVERIVREGHCLGNHSFCHKTPKKLGYQHYSKDLLRCQRILNKYSEGEPTLFRPPEGRLTFASWLAIKCHGMRAILWSVESGEWGHFSHQTADEMYERLLKDIKHHDVILMHDNNEKVVTLVQRLLPALLAKGINFVEPKSIYPYTPDPSNKNGSINSSDND</sequence>
<dbReference type="GO" id="GO:0005975">
    <property type="term" value="P:carbohydrate metabolic process"/>
    <property type="evidence" value="ECO:0007669"/>
    <property type="project" value="InterPro"/>
</dbReference>